<dbReference type="Pfam" id="PF24537">
    <property type="entry name" value="zf-C2H2_fungi"/>
    <property type="match status" value="1"/>
</dbReference>
<organism evidence="3 4">
    <name type="scientific">Metarhizium rileyi (strain RCEF 4871)</name>
    <name type="common">Nomuraea rileyi</name>
    <dbReference type="NCBI Taxonomy" id="1649241"/>
    <lineage>
        <taxon>Eukaryota</taxon>
        <taxon>Fungi</taxon>
        <taxon>Dikarya</taxon>
        <taxon>Ascomycota</taxon>
        <taxon>Pezizomycotina</taxon>
        <taxon>Sordariomycetes</taxon>
        <taxon>Hypocreomycetidae</taxon>
        <taxon>Hypocreales</taxon>
        <taxon>Clavicipitaceae</taxon>
        <taxon>Metarhizium</taxon>
    </lineage>
</organism>
<evidence type="ECO:0000313" key="4">
    <source>
        <dbReference type="Proteomes" id="UP000243498"/>
    </source>
</evidence>
<feature type="region of interest" description="Disordered" evidence="1">
    <location>
        <begin position="325"/>
        <end position="378"/>
    </location>
</feature>
<feature type="region of interest" description="Disordered" evidence="1">
    <location>
        <begin position="198"/>
        <end position="225"/>
    </location>
</feature>
<protein>
    <recommendedName>
        <fullName evidence="2">C2H2-type zinc finger ascomycetes domain-containing protein</fullName>
    </recommendedName>
</protein>
<feature type="domain" description="C2H2-type zinc finger ascomycetes" evidence="2">
    <location>
        <begin position="463"/>
        <end position="492"/>
    </location>
</feature>
<dbReference type="EMBL" id="AZHC01000008">
    <property type="protein sequence ID" value="OAA45583.1"/>
    <property type="molecule type" value="Genomic_DNA"/>
</dbReference>
<feature type="region of interest" description="Disordered" evidence="1">
    <location>
        <begin position="262"/>
        <end position="298"/>
    </location>
</feature>
<comment type="caution">
    <text evidence="3">The sequence shown here is derived from an EMBL/GenBank/DDBJ whole genome shotgun (WGS) entry which is preliminary data.</text>
</comment>
<feature type="region of interest" description="Disordered" evidence="1">
    <location>
        <begin position="1"/>
        <end position="122"/>
    </location>
</feature>
<feature type="compositionally biased region" description="Low complexity" evidence="1">
    <location>
        <begin position="397"/>
        <end position="407"/>
    </location>
</feature>
<dbReference type="OrthoDB" id="3524154at2759"/>
<proteinExistence type="predicted"/>
<reference evidence="3 4" key="1">
    <citation type="journal article" date="2016" name="Genome Biol. Evol.">
        <title>Divergent and convergent evolution of fungal pathogenicity.</title>
        <authorList>
            <person name="Shang Y."/>
            <person name="Xiao G."/>
            <person name="Zheng P."/>
            <person name="Cen K."/>
            <person name="Zhan S."/>
            <person name="Wang C."/>
        </authorList>
    </citation>
    <scope>NUCLEOTIDE SEQUENCE [LARGE SCALE GENOMIC DNA]</scope>
    <source>
        <strain evidence="3 4">RCEF 4871</strain>
    </source>
</reference>
<feature type="compositionally biased region" description="Basic and acidic residues" evidence="1">
    <location>
        <begin position="67"/>
        <end position="80"/>
    </location>
</feature>
<sequence length="654" mass="70830">MAFPPQYRESPPSLPSILSSGPGRYNLHHNVQFSGSPAISIPGLDPKDDVPPPLPPPRHLPCLEGATNHEESKNDPRDYGRISSSTHSGRSGYGSMHPGSFVDERSSYSRRGTRGSINGDEGYASYSATERFVAIGSSLQHLDDSNSSKVTLDADLGASNRDSRPTEFLHHSKFHFQTAADLHGDSMKKKLDPIRTFDRSPQSVTSSALSELVRRQPDPRAPTLSLPVQLPIHTRPALDSPTKMTDAPIFSAVSPRSASLRHFPGEHRLAKNGVDYDQSPRGRSCRNNSDDASSTHGSYEFAGAEDMEMDEATSPKRLHPDEAHATVGHKRRAASPPTGDYFIHGGPSDGRRRELGSRGSPTPRLTVIPQASSLSSAAVSRSNSYISTMSMAPSSATTATSFSRRSPGAASPGGVSPTSCNSPYTTPASLNQSPRNSISGRANTHGRTVSGTSTSKLADMQKPTGPKVQRVLMCECCPKKPKKFDTADELRYVLIDLPISLPGVHLHLYCSFVIYFRFSILIVKQTSVLTRPRNNTSVHSAGIVSRTRMKPSGTRIRFTFDGIRGHVQHCPVMIGHSMIRQAILGRPTPVAIVVMSFPDQVEALEMVPCPEGSSPSTPQTMTGMIEFATYKKCTNSENATHPKSFTELIISGNI</sequence>
<name>A0A162JQF8_METRR</name>
<evidence type="ECO:0000256" key="1">
    <source>
        <dbReference type="SAM" id="MobiDB-lite"/>
    </source>
</evidence>
<feature type="compositionally biased region" description="Polar residues" evidence="1">
    <location>
        <begin position="285"/>
        <end position="297"/>
    </location>
</feature>
<dbReference type="AlphaFoldDB" id="A0A162JQF8"/>
<gene>
    <name evidence="3" type="ORF">NOR_03372</name>
</gene>
<keyword evidence="4" id="KW-1185">Reference proteome</keyword>
<evidence type="ECO:0000313" key="3">
    <source>
        <dbReference type="EMBL" id="OAA45583.1"/>
    </source>
</evidence>
<feature type="region of interest" description="Disordered" evidence="1">
    <location>
        <begin position="397"/>
        <end position="464"/>
    </location>
</feature>
<feature type="compositionally biased region" description="Polar residues" evidence="1">
    <location>
        <begin position="416"/>
        <end position="456"/>
    </location>
</feature>
<dbReference type="InterPro" id="IPR057026">
    <property type="entry name" value="Znf-C2H2_ascomycetes"/>
</dbReference>
<dbReference type="Proteomes" id="UP000243498">
    <property type="component" value="Unassembled WGS sequence"/>
</dbReference>
<evidence type="ECO:0000259" key="2">
    <source>
        <dbReference type="Pfam" id="PF24537"/>
    </source>
</evidence>
<feature type="compositionally biased region" description="Polar residues" evidence="1">
    <location>
        <begin position="199"/>
        <end position="209"/>
    </location>
</feature>
<accession>A0A162JQF8</accession>
<dbReference type="STRING" id="1081105.A0A162JQF8"/>